<feature type="non-terminal residue" evidence="2">
    <location>
        <position position="1"/>
    </location>
</feature>
<proteinExistence type="predicted"/>
<dbReference type="Proteomes" id="UP000266841">
    <property type="component" value="Unassembled WGS sequence"/>
</dbReference>
<keyword evidence="3" id="KW-1185">Reference proteome</keyword>
<accession>K0T8U1</accession>
<dbReference type="AlphaFoldDB" id="K0T8U1"/>
<feature type="compositionally biased region" description="Acidic residues" evidence="1">
    <location>
        <begin position="80"/>
        <end position="92"/>
    </location>
</feature>
<protein>
    <submittedName>
        <fullName evidence="2">Uncharacterized protein</fullName>
    </submittedName>
</protein>
<sequence>IDTQRLVLEVAGTGDVPELPPPERSSREETVGRLEAEEAGVRGMLVRLLQGRVDAGEVGPGDFYPNFRGERGPRGGLEGGGEEDDEGDDFWETFDRLLPVNEGRDYGEEDAAKEREAGAERAKVEKEANLIRQLKNLDDPVGRPEAGDAAGLAGAQQPPSPPSDEGSCPDIPPGTPCDRSSLLSGLMRDITAQRERASAASSEGERSGRARLVRDMEERLMALMHEQKCCDMATAAAASTVG</sequence>
<evidence type="ECO:0000313" key="2">
    <source>
        <dbReference type="EMBL" id="EJK75128.1"/>
    </source>
</evidence>
<evidence type="ECO:0000256" key="1">
    <source>
        <dbReference type="SAM" id="MobiDB-lite"/>
    </source>
</evidence>
<feature type="compositionally biased region" description="Basic and acidic residues" evidence="1">
    <location>
        <begin position="102"/>
        <end position="146"/>
    </location>
</feature>
<dbReference type="EMBL" id="AGNL01003120">
    <property type="protein sequence ID" value="EJK75128.1"/>
    <property type="molecule type" value="Genomic_DNA"/>
</dbReference>
<feature type="region of interest" description="Disordered" evidence="1">
    <location>
        <begin position="1"/>
        <end position="35"/>
    </location>
</feature>
<feature type="compositionally biased region" description="Basic and acidic residues" evidence="1">
    <location>
        <begin position="191"/>
        <end position="211"/>
    </location>
</feature>
<reference evidence="2 3" key="1">
    <citation type="journal article" date="2012" name="Genome Biol.">
        <title>Genome and low-iron response of an oceanic diatom adapted to chronic iron limitation.</title>
        <authorList>
            <person name="Lommer M."/>
            <person name="Specht M."/>
            <person name="Roy A.S."/>
            <person name="Kraemer L."/>
            <person name="Andreson R."/>
            <person name="Gutowska M.A."/>
            <person name="Wolf J."/>
            <person name="Bergner S.V."/>
            <person name="Schilhabel M.B."/>
            <person name="Klostermeier U.C."/>
            <person name="Beiko R.G."/>
            <person name="Rosenstiel P."/>
            <person name="Hippler M."/>
            <person name="Laroche J."/>
        </authorList>
    </citation>
    <scope>NUCLEOTIDE SEQUENCE [LARGE SCALE GENOMIC DNA]</scope>
    <source>
        <strain evidence="2 3">CCMP1005</strain>
    </source>
</reference>
<feature type="compositionally biased region" description="Basic and acidic residues" evidence="1">
    <location>
        <begin position="24"/>
        <end position="35"/>
    </location>
</feature>
<gene>
    <name evidence="2" type="ORF">THAOC_03162</name>
</gene>
<feature type="region of interest" description="Disordered" evidence="1">
    <location>
        <begin position="57"/>
        <end position="211"/>
    </location>
</feature>
<comment type="caution">
    <text evidence="2">The sequence shown here is derived from an EMBL/GenBank/DDBJ whole genome shotgun (WGS) entry which is preliminary data.</text>
</comment>
<organism evidence="2 3">
    <name type="scientific">Thalassiosira oceanica</name>
    <name type="common">Marine diatom</name>
    <dbReference type="NCBI Taxonomy" id="159749"/>
    <lineage>
        <taxon>Eukaryota</taxon>
        <taxon>Sar</taxon>
        <taxon>Stramenopiles</taxon>
        <taxon>Ochrophyta</taxon>
        <taxon>Bacillariophyta</taxon>
        <taxon>Coscinodiscophyceae</taxon>
        <taxon>Thalassiosirophycidae</taxon>
        <taxon>Thalassiosirales</taxon>
        <taxon>Thalassiosiraceae</taxon>
        <taxon>Thalassiosira</taxon>
    </lineage>
</organism>
<name>K0T8U1_THAOC</name>
<feature type="compositionally biased region" description="Low complexity" evidence="1">
    <location>
        <begin position="147"/>
        <end position="157"/>
    </location>
</feature>
<evidence type="ECO:0000313" key="3">
    <source>
        <dbReference type="Proteomes" id="UP000266841"/>
    </source>
</evidence>